<dbReference type="PROSITE" id="PS51352">
    <property type="entry name" value="THIOREDOXIN_2"/>
    <property type="match status" value="1"/>
</dbReference>
<dbReference type="AlphaFoldDB" id="A0A6L6QL02"/>
<comment type="caution">
    <text evidence="3">The sequence shown here is derived from an EMBL/GenBank/DDBJ whole genome shotgun (WGS) entry which is preliminary data.</text>
</comment>
<dbReference type="Gene3D" id="3.40.30.10">
    <property type="entry name" value="Glutaredoxin"/>
    <property type="match status" value="1"/>
</dbReference>
<gene>
    <name evidence="3" type="ORF">GM658_20915</name>
</gene>
<organism evidence="3 4">
    <name type="scientific">Massilia eburnea</name>
    <dbReference type="NCBI Taxonomy" id="1776165"/>
    <lineage>
        <taxon>Bacteria</taxon>
        <taxon>Pseudomonadati</taxon>
        <taxon>Pseudomonadota</taxon>
        <taxon>Betaproteobacteria</taxon>
        <taxon>Burkholderiales</taxon>
        <taxon>Oxalobacteraceae</taxon>
        <taxon>Telluria group</taxon>
        <taxon>Massilia</taxon>
    </lineage>
</organism>
<name>A0A6L6QL02_9BURK</name>
<dbReference type="InterPro" id="IPR036249">
    <property type="entry name" value="Thioredoxin-like_sf"/>
</dbReference>
<feature type="domain" description="Thioredoxin" evidence="2">
    <location>
        <begin position="22"/>
        <end position="182"/>
    </location>
</feature>
<feature type="signal peptide" evidence="1">
    <location>
        <begin position="1"/>
        <end position="30"/>
    </location>
</feature>
<dbReference type="EMBL" id="WNKX01000018">
    <property type="protein sequence ID" value="MTW13072.1"/>
    <property type="molecule type" value="Genomic_DNA"/>
</dbReference>
<dbReference type="RefSeq" id="WP_155455993.1">
    <property type="nucleotide sequence ID" value="NZ_WNKX01000018.1"/>
</dbReference>
<dbReference type="OrthoDB" id="5956088at2"/>
<evidence type="ECO:0000313" key="4">
    <source>
        <dbReference type="Proteomes" id="UP000472320"/>
    </source>
</evidence>
<sequence length="182" mass="19342">MKMMHPLAAAAVAAAVAILAGMAASAPANAANAGIAVAPAANTGRAESTLKAFEPQSAEQIASSHKGKPFVVLVWSMDCEFCQHSLDVLSKARAANPGFDIVTITTDPLSDAALAQMVKKRLSGIDLLAEAWSFGSQAPERLRYAIDPRWRGEKPRSYWYDGQGQRVAYSGVITPAVIDKMR</sequence>
<dbReference type="InterPro" id="IPR013766">
    <property type="entry name" value="Thioredoxin_domain"/>
</dbReference>
<reference evidence="3 4" key="1">
    <citation type="submission" date="2019-11" db="EMBL/GenBank/DDBJ databases">
        <title>Type strains purchased from KCTC, JCM and DSMZ.</title>
        <authorList>
            <person name="Lu H."/>
        </authorList>
    </citation>
    <scope>NUCLEOTIDE SEQUENCE [LARGE SCALE GENOMIC DNA]</scope>
    <source>
        <strain evidence="3 4">JCM 31587</strain>
    </source>
</reference>
<evidence type="ECO:0000256" key="1">
    <source>
        <dbReference type="SAM" id="SignalP"/>
    </source>
</evidence>
<proteinExistence type="predicted"/>
<evidence type="ECO:0000313" key="3">
    <source>
        <dbReference type="EMBL" id="MTW13072.1"/>
    </source>
</evidence>
<protein>
    <recommendedName>
        <fullName evidence="2">Thioredoxin domain-containing protein</fullName>
    </recommendedName>
</protein>
<dbReference type="SUPFAM" id="SSF52833">
    <property type="entry name" value="Thioredoxin-like"/>
    <property type="match status" value="1"/>
</dbReference>
<evidence type="ECO:0000259" key="2">
    <source>
        <dbReference type="PROSITE" id="PS51352"/>
    </source>
</evidence>
<accession>A0A6L6QL02</accession>
<feature type="chain" id="PRO_5026864844" description="Thioredoxin domain-containing protein" evidence="1">
    <location>
        <begin position="31"/>
        <end position="182"/>
    </location>
</feature>
<keyword evidence="4" id="KW-1185">Reference proteome</keyword>
<keyword evidence="1" id="KW-0732">Signal</keyword>
<dbReference type="Proteomes" id="UP000472320">
    <property type="component" value="Unassembled WGS sequence"/>
</dbReference>